<gene>
    <name evidence="3" type="ORF">PIIN_05455</name>
</gene>
<feature type="compositionally biased region" description="Basic and acidic residues" evidence="1">
    <location>
        <begin position="122"/>
        <end position="136"/>
    </location>
</feature>
<feature type="region of interest" description="Disordered" evidence="1">
    <location>
        <begin position="70"/>
        <end position="184"/>
    </location>
</feature>
<dbReference type="Gene3D" id="3.30.1490.40">
    <property type="match status" value="1"/>
</dbReference>
<reference evidence="3 4" key="1">
    <citation type="journal article" date="2011" name="PLoS Pathog.">
        <title>Endophytic Life Strategies Decoded by Genome and Transcriptome Analyses of the Mutualistic Root Symbiont Piriformospora indica.</title>
        <authorList>
            <person name="Zuccaro A."/>
            <person name="Lahrmann U."/>
            <person name="Guldener U."/>
            <person name="Langen G."/>
            <person name="Pfiffi S."/>
            <person name="Biedenkopf D."/>
            <person name="Wong P."/>
            <person name="Samans B."/>
            <person name="Grimm C."/>
            <person name="Basiewicz M."/>
            <person name="Murat C."/>
            <person name="Martin F."/>
            <person name="Kogel K.H."/>
        </authorList>
    </citation>
    <scope>NUCLEOTIDE SEQUENCE [LARGE SCALE GENOMIC DNA]</scope>
    <source>
        <strain evidence="3 4">DSM 11827</strain>
    </source>
</reference>
<feature type="region of interest" description="Disordered" evidence="1">
    <location>
        <begin position="230"/>
        <end position="270"/>
    </location>
</feature>
<dbReference type="OMA" id="GENTNFY"/>
<dbReference type="Pfam" id="PF02213">
    <property type="entry name" value="GYF"/>
    <property type="match status" value="1"/>
</dbReference>
<feature type="domain" description="GYF" evidence="2">
    <location>
        <begin position="374"/>
        <end position="433"/>
    </location>
</feature>
<feature type="compositionally biased region" description="Acidic residues" evidence="1">
    <location>
        <begin position="138"/>
        <end position="176"/>
    </location>
</feature>
<keyword evidence="4" id="KW-1185">Reference proteome</keyword>
<dbReference type="FunCoup" id="G4TJM5">
    <property type="interactions" value="613"/>
</dbReference>
<dbReference type="InterPro" id="IPR003169">
    <property type="entry name" value="GYF"/>
</dbReference>
<feature type="region of interest" description="Disordered" evidence="1">
    <location>
        <begin position="296"/>
        <end position="326"/>
    </location>
</feature>
<dbReference type="PROSITE" id="PS50829">
    <property type="entry name" value="GYF"/>
    <property type="match status" value="1"/>
</dbReference>
<proteinExistence type="predicted"/>
<feature type="compositionally biased region" description="Acidic residues" evidence="1">
    <location>
        <begin position="86"/>
        <end position="95"/>
    </location>
</feature>
<dbReference type="eggNOG" id="KOG2950">
    <property type="taxonomic scope" value="Eukaryota"/>
</dbReference>
<dbReference type="InterPro" id="IPR035445">
    <property type="entry name" value="GYF-like_dom_sf"/>
</dbReference>
<dbReference type="Proteomes" id="UP000007148">
    <property type="component" value="Unassembled WGS sequence"/>
</dbReference>
<dbReference type="PANTHER" id="PTHR13138:SF3">
    <property type="entry name" value="CD2 ANTIGEN CYTOPLASMIC TAIL-BINDING PROTEIN 2"/>
    <property type="match status" value="1"/>
</dbReference>
<evidence type="ECO:0000259" key="2">
    <source>
        <dbReference type="PROSITE" id="PS50829"/>
    </source>
</evidence>
<name>G4TJM5_SERID</name>
<evidence type="ECO:0000313" key="3">
    <source>
        <dbReference type="EMBL" id="CCA71518.1"/>
    </source>
</evidence>
<protein>
    <recommendedName>
        <fullName evidence="2">GYF domain-containing protein</fullName>
    </recommendedName>
</protein>
<feature type="compositionally biased region" description="Basic residues" evidence="1">
    <location>
        <begin position="296"/>
        <end position="306"/>
    </location>
</feature>
<evidence type="ECO:0000256" key="1">
    <source>
        <dbReference type="SAM" id="MobiDB-lite"/>
    </source>
</evidence>
<sequence>MPPKRPAPSDTDGLPKSAPKRARFAEPENDDRGKLSSSRTVQGNDASNEGEAFNSAQFADEVDASLDMAGKTARQKGKGAVKVEGYESDSTDDGEGVVLSRRKGQEDVDDDDMFNMGDEDEKEKKQETKKETKYLELGEIEGQEFGAEDEEDEEKMDGDEDDEASVSESEPEDEDDAERRKRAGMGFEISKFNMKEEMEEGKFAEDGMYVRSYDAHAVHDRWLEDIQERDMKKARRAKRRAEKREKERIKEEKKLLEGDGTDGNTGGKPGLEKQLLNYLLPEETVLEALARLGREKKKKDAKLKKKQTGDDVPMGGTKDPKPTSSDIDRLTALASALIVDDPDVYSNTYEGILRSVRRSGTVPQDWVPPQPQYEYCWAQTDASNGAADTVYGPFPARDMQQWYEASFFGLSGEKIRVRKVGTSEWQAWDDVFA</sequence>
<accession>G4TJM5</accession>
<dbReference type="EMBL" id="CAFZ01000123">
    <property type="protein sequence ID" value="CCA71518.1"/>
    <property type="molecule type" value="Genomic_DNA"/>
</dbReference>
<dbReference type="GO" id="GO:0005682">
    <property type="term" value="C:U5 snRNP"/>
    <property type="evidence" value="ECO:0007669"/>
    <property type="project" value="InterPro"/>
</dbReference>
<feature type="compositionally biased region" description="Basic and acidic residues" evidence="1">
    <location>
        <begin position="23"/>
        <end position="34"/>
    </location>
</feature>
<feature type="compositionally biased region" description="Polar residues" evidence="1">
    <location>
        <begin position="35"/>
        <end position="47"/>
    </location>
</feature>
<dbReference type="PANTHER" id="PTHR13138">
    <property type="entry name" value="PROTEIN LIN1"/>
    <property type="match status" value="1"/>
</dbReference>
<evidence type="ECO:0000313" key="4">
    <source>
        <dbReference type="Proteomes" id="UP000007148"/>
    </source>
</evidence>
<dbReference type="OrthoDB" id="331341at2759"/>
<organism evidence="3 4">
    <name type="scientific">Serendipita indica (strain DSM 11827)</name>
    <name type="common">Root endophyte fungus</name>
    <name type="synonym">Piriformospora indica</name>
    <dbReference type="NCBI Taxonomy" id="1109443"/>
    <lineage>
        <taxon>Eukaryota</taxon>
        <taxon>Fungi</taxon>
        <taxon>Dikarya</taxon>
        <taxon>Basidiomycota</taxon>
        <taxon>Agaricomycotina</taxon>
        <taxon>Agaricomycetes</taxon>
        <taxon>Sebacinales</taxon>
        <taxon>Serendipitaceae</taxon>
        <taxon>Serendipita</taxon>
    </lineage>
</organism>
<dbReference type="HOGENOM" id="CLU_024456_1_0_1"/>
<feature type="region of interest" description="Disordered" evidence="1">
    <location>
        <begin position="1"/>
        <end position="58"/>
    </location>
</feature>
<feature type="compositionally biased region" description="Acidic residues" evidence="1">
    <location>
        <begin position="107"/>
        <end position="121"/>
    </location>
</feature>
<feature type="compositionally biased region" description="Basic residues" evidence="1">
    <location>
        <begin position="232"/>
        <end position="241"/>
    </location>
</feature>
<feature type="compositionally biased region" description="Basic and acidic residues" evidence="1">
    <location>
        <begin position="242"/>
        <end position="257"/>
    </location>
</feature>
<dbReference type="SUPFAM" id="SSF55277">
    <property type="entry name" value="GYF domain"/>
    <property type="match status" value="1"/>
</dbReference>
<dbReference type="InterPro" id="IPR039905">
    <property type="entry name" value="CD2BP2/Lin1"/>
</dbReference>
<dbReference type="STRING" id="1109443.G4TJM5"/>
<dbReference type="InParanoid" id="G4TJM5"/>
<dbReference type="AlphaFoldDB" id="G4TJM5"/>
<comment type="caution">
    <text evidence="3">The sequence shown here is derived from an EMBL/GenBank/DDBJ whole genome shotgun (WGS) entry which is preliminary data.</text>
</comment>